<keyword evidence="4" id="KW-1185">Reference proteome</keyword>
<comment type="similarity">
    <text evidence="2">Belongs to the IQD family.</text>
</comment>
<dbReference type="AlphaFoldDB" id="A0A803MAU6"/>
<name>A0A803MAU6_CHEQI</name>
<sequence length="185" mass="20443">MRVTSMSSNKFRGMKVSRSIKSIKKLDIKKRFPSLRKRKSVGGTGGAGAVGGASGGANRVGIRRSSSKWISSVRKKILRPKFPGHKGRNKNIIIIHNNTSITGNEDDNRTSCATVIKEISSVKEEDARRAIRALKSLVKLQAVVRGVCVRRQARIALHCMNTMVRLQDRIRARQLLSRPSDAVEA</sequence>
<dbReference type="Gramene" id="AUR62026213-RA">
    <property type="protein sequence ID" value="AUR62026213-RA:cds"/>
    <property type="gene ID" value="AUR62026213"/>
</dbReference>
<evidence type="ECO:0000256" key="1">
    <source>
        <dbReference type="ARBA" id="ARBA00022860"/>
    </source>
</evidence>
<evidence type="ECO:0000256" key="2">
    <source>
        <dbReference type="ARBA" id="ARBA00024341"/>
    </source>
</evidence>
<reference evidence="3" key="1">
    <citation type="journal article" date="2017" name="Nature">
        <title>The genome of Chenopodium quinoa.</title>
        <authorList>
            <person name="Jarvis D.E."/>
            <person name="Ho Y.S."/>
            <person name="Lightfoot D.J."/>
            <person name="Schmoeckel S.M."/>
            <person name="Li B."/>
            <person name="Borm T.J.A."/>
            <person name="Ohyanagi H."/>
            <person name="Mineta K."/>
            <person name="Michell C.T."/>
            <person name="Saber N."/>
            <person name="Kharbatia N.M."/>
            <person name="Rupper R.R."/>
            <person name="Sharp A.R."/>
            <person name="Dally N."/>
            <person name="Boughton B.A."/>
            <person name="Woo Y.H."/>
            <person name="Gao G."/>
            <person name="Schijlen E.G.W.M."/>
            <person name="Guo X."/>
            <person name="Momin A.A."/>
            <person name="Negrao S."/>
            <person name="Al-Babili S."/>
            <person name="Gehring C."/>
            <person name="Roessner U."/>
            <person name="Jung C."/>
            <person name="Murphy K."/>
            <person name="Arold S.T."/>
            <person name="Gojobori T."/>
            <person name="van der Linden C.G."/>
            <person name="van Loo E.N."/>
            <person name="Jellen E.N."/>
            <person name="Maughan P.J."/>
            <person name="Tester M."/>
        </authorList>
    </citation>
    <scope>NUCLEOTIDE SEQUENCE [LARGE SCALE GENOMIC DNA]</scope>
    <source>
        <strain evidence="3">cv. PI 614886</strain>
    </source>
</reference>
<dbReference type="PROSITE" id="PS50096">
    <property type="entry name" value="IQ"/>
    <property type="match status" value="1"/>
</dbReference>
<dbReference type="GO" id="GO:0005516">
    <property type="term" value="F:calmodulin binding"/>
    <property type="evidence" value="ECO:0007669"/>
    <property type="project" value="UniProtKB-KW"/>
</dbReference>
<proteinExistence type="inferred from homology"/>
<dbReference type="PANTHER" id="PTHR32295:SF108">
    <property type="entry name" value="PROTEIN IQ-DOMAIN 20"/>
    <property type="match status" value="1"/>
</dbReference>
<keyword evidence="1" id="KW-0112">Calmodulin-binding</keyword>
<organism evidence="3 4">
    <name type="scientific">Chenopodium quinoa</name>
    <name type="common">Quinoa</name>
    <dbReference type="NCBI Taxonomy" id="63459"/>
    <lineage>
        <taxon>Eukaryota</taxon>
        <taxon>Viridiplantae</taxon>
        <taxon>Streptophyta</taxon>
        <taxon>Embryophyta</taxon>
        <taxon>Tracheophyta</taxon>
        <taxon>Spermatophyta</taxon>
        <taxon>Magnoliopsida</taxon>
        <taxon>eudicotyledons</taxon>
        <taxon>Gunneridae</taxon>
        <taxon>Pentapetalae</taxon>
        <taxon>Caryophyllales</taxon>
        <taxon>Chenopodiaceae</taxon>
        <taxon>Chenopodioideae</taxon>
        <taxon>Atripliceae</taxon>
        <taxon>Chenopodium</taxon>
    </lineage>
</organism>
<accession>A0A803MAU6</accession>
<dbReference type="EnsemblPlants" id="AUR62026213-RA">
    <property type="protein sequence ID" value="AUR62026213-RA:cds"/>
    <property type="gene ID" value="AUR62026213"/>
</dbReference>
<protein>
    <submittedName>
        <fullName evidence="3">Uncharacterized protein</fullName>
    </submittedName>
</protein>
<dbReference type="Proteomes" id="UP000596660">
    <property type="component" value="Unplaced"/>
</dbReference>
<evidence type="ECO:0000313" key="3">
    <source>
        <dbReference type="EnsemblPlants" id="AUR62026213-RA:cds"/>
    </source>
</evidence>
<evidence type="ECO:0000313" key="4">
    <source>
        <dbReference type="Proteomes" id="UP000596660"/>
    </source>
</evidence>
<dbReference type="PANTHER" id="PTHR32295">
    <property type="entry name" value="IQ-DOMAIN 5-RELATED"/>
    <property type="match status" value="1"/>
</dbReference>
<dbReference type="OMA" id="IALHCMN"/>
<reference evidence="3" key="2">
    <citation type="submission" date="2021-03" db="UniProtKB">
        <authorList>
            <consortium name="EnsemblPlants"/>
        </authorList>
    </citation>
    <scope>IDENTIFICATION</scope>
</reference>